<keyword evidence="2" id="KW-1185">Reference proteome</keyword>
<dbReference type="EMBL" id="AP015037">
    <property type="protein sequence ID" value="BAT83048.1"/>
    <property type="molecule type" value="Genomic_DNA"/>
</dbReference>
<name>A0A0S3RR77_PHAAN</name>
<dbReference type="AlphaFoldDB" id="A0A0S3RR77"/>
<organism evidence="1 2">
    <name type="scientific">Vigna angularis var. angularis</name>
    <dbReference type="NCBI Taxonomy" id="157739"/>
    <lineage>
        <taxon>Eukaryota</taxon>
        <taxon>Viridiplantae</taxon>
        <taxon>Streptophyta</taxon>
        <taxon>Embryophyta</taxon>
        <taxon>Tracheophyta</taxon>
        <taxon>Spermatophyta</taxon>
        <taxon>Magnoliopsida</taxon>
        <taxon>eudicotyledons</taxon>
        <taxon>Gunneridae</taxon>
        <taxon>Pentapetalae</taxon>
        <taxon>rosids</taxon>
        <taxon>fabids</taxon>
        <taxon>Fabales</taxon>
        <taxon>Fabaceae</taxon>
        <taxon>Papilionoideae</taxon>
        <taxon>50 kb inversion clade</taxon>
        <taxon>NPAAA clade</taxon>
        <taxon>indigoferoid/millettioid clade</taxon>
        <taxon>Phaseoleae</taxon>
        <taxon>Vigna</taxon>
    </lineage>
</organism>
<proteinExistence type="predicted"/>
<reference evidence="1 2" key="1">
    <citation type="journal article" date="2015" name="Sci. Rep.">
        <title>The power of single molecule real-time sequencing technology in the de novo assembly of a eukaryotic genome.</title>
        <authorList>
            <person name="Sakai H."/>
            <person name="Naito K."/>
            <person name="Ogiso-Tanaka E."/>
            <person name="Takahashi Y."/>
            <person name="Iseki K."/>
            <person name="Muto C."/>
            <person name="Satou K."/>
            <person name="Teruya K."/>
            <person name="Shiroma A."/>
            <person name="Shimoji M."/>
            <person name="Hirano T."/>
            <person name="Itoh T."/>
            <person name="Kaga A."/>
            <person name="Tomooka N."/>
        </authorList>
    </citation>
    <scope>NUCLEOTIDE SEQUENCE [LARGE SCALE GENOMIC DNA]</scope>
    <source>
        <strain evidence="2">cv. Shumari</strain>
    </source>
</reference>
<feature type="non-terminal residue" evidence="1">
    <location>
        <position position="1"/>
    </location>
</feature>
<gene>
    <name evidence="1" type="primary">Vigan.04G014500</name>
    <name evidence="1" type="ORF">VIGAN_04014500</name>
</gene>
<sequence length="71" mass="8339">TIDPFGQFPYNLIIIFHTILVHFRIATILPNQRDSSLTPLVPIWIHSNCFFCERLKISNQDEKGFSKYQTN</sequence>
<evidence type="ECO:0000313" key="1">
    <source>
        <dbReference type="EMBL" id="BAT83048.1"/>
    </source>
</evidence>
<dbReference type="Proteomes" id="UP000291084">
    <property type="component" value="Chromosome 4"/>
</dbReference>
<accession>A0A0S3RR77</accession>
<protein>
    <submittedName>
        <fullName evidence="1">Uncharacterized protein</fullName>
    </submittedName>
</protein>
<evidence type="ECO:0000313" key="2">
    <source>
        <dbReference type="Proteomes" id="UP000291084"/>
    </source>
</evidence>